<dbReference type="EMBL" id="JAAGNN010000027">
    <property type="protein sequence ID" value="KAF4071270.1"/>
    <property type="molecule type" value="Genomic_DNA"/>
</dbReference>
<name>A0A7J5ZLD3_AMEME</name>
<gene>
    <name evidence="1" type="ORF">AMELA_G00271220</name>
</gene>
<evidence type="ECO:0000313" key="1">
    <source>
        <dbReference type="EMBL" id="KAF4071270.1"/>
    </source>
</evidence>
<reference evidence="1 2" key="1">
    <citation type="submission" date="2020-02" db="EMBL/GenBank/DDBJ databases">
        <title>A chromosome-scale genome assembly of the black bullhead catfish (Ameiurus melas).</title>
        <authorList>
            <person name="Wen M."/>
            <person name="Zham M."/>
            <person name="Cabau C."/>
            <person name="Klopp C."/>
            <person name="Donnadieu C."/>
            <person name="Roques C."/>
            <person name="Bouchez O."/>
            <person name="Lampietro C."/>
            <person name="Jouanno E."/>
            <person name="Herpin A."/>
            <person name="Louis A."/>
            <person name="Berthelot C."/>
            <person name="Parey E."/>
            <person name="Roest-Crollius H."/>
            <person name="Braasch I."/>
            <person name="Postlethwait J."/>
            <person name="Robinson-Rechavi M."/>
            <person name="Echchiki A."/>
            <person name="Begum T."/>
            <person name="Montfort J."/>
            <person name="Schartl M."/>
            <person name="Bobe J."/>
            <person name="Guiguen Y."/>
        </authorList>
    </citation>
    <scope>NUCLEOTIDE SEQUENCE [LARGE SCALE GENOMIC DNA]</scope>
    <source>
        <strain evidence="1">M_S1</strain>
        <tissue evidence="1">Blood</tissue>
    </source>
</reference>
<keyword evidence="2" id="KW-1185">Reference proteome</keyword>
<comment type="caution">
    <text evidence="1">The sequence shown here is derived from an EMBL/GenBank/DDBJ whole genome shotgun (WGS) entry which is preliminary data.</text>
</comment>
<accession>A0A7J5ZLD3</accession>
<proteinExistence type="predicted"/>
<sequence length="95" mass="10338">MPVDSQSAADCLSARRFPCSAPGVRQETRDRRQESVGLTEASAWRDVGAESGRSGARRHLQGLAVQVDQLHQGIPAAMVRPEQRPAVLLQVNTFT</sequence>
<organism evidence="1 2">
    <name type="scientific">Ameiurus melas</name>
    <name type="common">Black bullhead</name>
    <name type="synonym">Silurus melas</name>
    <dbReference type="NCBI Taxonomy" id="219545"/>
    <lineage>
        <taxon>Eukaryota</taxon>
        <taxon>Metazoa</taxon>
        <taxon>Chordata</taxon>
        <taxon>Craniata</taxon>
        <taxon>Vertebrata</taxon>
        <taxon>Euteleostomi</taxon>
        <taxon>Actinopterygii</taxon>
        <taxon>Neopterygii</taxon>
        <taxon>Teleostei</taxon>
        <taxon>Ostariophysi</taxon>
        <taxon>Siluriformes</taxon>
        <taxon>Ictaluridae</taxon>
        <taxon>Ameiurus</taxon>
    </lineage>
</organism>
<evidence type="ECO:0000313" key="2">
    <source>
        <dbReference type="Proteomes" id="UP000593565"/>
    </source>
</evidence>
<protein>
    <submittedName>
        <fullName evidence="1">Uncharacterized protein</fullName>
    </submittedName>
</protein>
<dbReference type="AlphaFoldDB" id="A0A7J5ZLD3"/>
<dbReference type="Proteomes" id="UP000593565">
    <property type="component" value="Unassembled WGS sequence"/>
</dbReference>